<dbReference type="STRING" id="930090.W6Z8J9"/>
<organism evidence="3 4">
    <name type="scientific">Bipolaris oryzae ATCC 44560</name>
    <dbReference type="NCBI Taxonomy" id="930090"/>
    <lineage>
        <taxon>Eukaryota</taxon>
        <taxon>Fungi</taxon>
        <taxon>Dikarya</taxon>
        <taxon>Ascomycota</taxon>
        <taxon>Pezizomycotina</taxon>
        <taxon>Dothideomycetes</taxon>
        <taxon>Pleosporomycetidae</taxon>
        <taxon>Pleosporales</taxon>
        <taxon>Pleosporineae</taxon>
        <taxon>Pleosporaceae</taxon>
        <taxon>Bipolaris</taxon>
    </lineage>
</organism>
<dbReference type="GO" id="GO:0003677">
    <property type="term" value="F:DNA binding"/>
    <property type="evidence" value="ECO:0007669"/>
    <property type="project" value="UniProtKB-KW"/>
</dbReference>
<keyword evidence="4" id="KW-1185">Reference proteome</keyword>
<dbReference type="PROSITE" id="PS51253">
    <property type="entry name" value="HTH_CENPB"/>
    <property type="match status" value="1"/>
</dbReference>
<evidence type="ECO:0000256" key="1">
    <source>
        <dbReference type="ARBA" id="ARBA00023125"/>
    </source>
</evidence>
<reference evidence="3 4" key="1">
    <citation type="journal article" date="2013" name="PLoS Genet.">
        <title>Comparative genome structure, secondary metabolite, and effector coding capacity across Cochliobolus pathogens.</title>
        <authorList>
            <person name="Condon B.J."/>
            <person name="Leng Y."/>
            <person name="Wu D."/>
            <person name="Bushley K.E."/>
            <person name="Ohm R.A."/>
            <person name="Otillar R."/>
            <person name="Martin J."/>
            <person name="Schackwitz W."/>
            <person name="Grimwood J."/>
            <person name="MohdZainudin N."/>
            <person name="Xue C."/>
            <person name="Wang R."/>
            <person name="Manning V.A."/>
            <person name="Dhillon B."/>
            <person name="Tu Z.J."/>
            <person name="Steffenson B.J."/>
            <person name="Salamov A."/>
            <person name="Sun H."/>
            <person name="Lowry S."/>
            <person name="LaButti K."/>
            <person name="Han J."/>
            <person name="Copeland A."/>
            <person name="Lindquist E."/>
            <person name="Barry K."/>
            <person name="Schmutz J."/>
            <person name="Baker S.E."/>
            <person name="Ciuffetti L.M."/>
            <person name="Grigoriev I.V."/>
            <person name="Zhong S."/>
            <person name="Turgeon B.G."/>
        </authorList>
    </citation>
    <scope>NUCLEOTIDE SEQUENCE [LARGE SCALE GENOMIC DNA]</scope>
    <source>
        <strain evidence="3 4">ATCC 44560</strain>
    </source>
</reference>
<evidence type="ECO:0000313" key="3">
    <source>
        <dbReference type="EMBL" id="EUC40016.1"/>
    </source>
</evidence>
<dbReference type="AlphaFoldDB" id="W6Z8J9"/>
<feature type="domain" description="HTH CENPB-type" evidence="2">
    <location>
        <begin position="1"/>
        <end position="61"/>
    </location>
</feature>
<dbReference type="KEGG" id="bor:COCMIDRAFT_109877"/>
<evidence type="ECO:0000259" key="2">
    <source>
        <dbReference type="PROSITE" id="PS51253"/>
    </source>
</evidence>
<sequence length="112" mass="13344">QLKIGPQRGLEFVRYITKLTKQGLIPKREVIKNLSSEVARQQLRESWVTRFMNRHEIHLIPNGTTVMDCTPHLADSESKYRLYFELLNRKITEYHLEAQDIYKMYKKGFFIG</sequence>
<evidence type="ECO:0000313" key="4">
    <source>
        <dbReference type="Proteomes" id="UP000054032"/>
    </source>
</evidence>
<dbReference type="GeneID" id="19119511"/>
<dbReference type="HOGENOM" id="CLU_1907738_0_0_1"/>
<feature type="non-terminal residue" evidence="3">
    <location>
        <position position="1"/>
    </location>
</feature>
<keyword evidence="1" id="KW-0238">DNA-binding</keyword>
<dbReference type="OrthoDB" id="3780530at2759"/>
<accession>W6Z8J9</accession>
<gene>
    <name evidence="3" type="ORF">COCMIDRAFT_109877</name>
</gene>
<protein>
    <recommendedName>
        <fullName evidence="2">HTH CENPB-type domain-containing protein</fullName>
    </recommendedName>
</protein>
<name>W6Z8J9_COCMI</name>
<dbReference type="RefSeq" id="XP_007693460.1">
    <property type="nucleotide sequence ID" value="XM_007695270.1"/>
</dbReference>
<proteinExistence type="predicted"/>
<dbReference type="Proteomes" id="UP000054032">
    <property type="component" value="Unassembled WGS sequence"/>
</dbReference>
<dbReference type="EMBL" id="KI964208">
    <property type="protein sequence ID" value="EUC40016.1"/>
    <property type="molecule type" value="Genomic_DNA"/>
</dbReference>
<dbReference type="InterPro" id="IPR006600">
    <property type="entry name" value="HTH_CenpB_DNA-bd_dom"/>
</dbReference>